<protein>
    <submittedName>
        <fullName evidence="5">Uncharacterized protein LOC106151205</fullName>
    </submittedName>
</protein>
<dbReference type="InParanoid" id="A0A1S3H3R4"/>
<evidence type="ECO:0000256" key="2">
    <source>
        <dbReference type="SAM" id="MobiDB-lite"/>
    </source>
</evidence>
<evidence type="ECO:0000313" key="4">
    <source>
        <dbReference type="Proteomes" id="UP000085678"/>
    </source>
</evidence>
<dbReference type="PANTHER" id="PTHR48169:SF7">
    <property type="entry name" value="CASPASE 10"/>
    <property type="match status" value="1"/>
</dbReference>
<evidence type="ECO:0000256" key="1">
    <source>
        <dbReference type="ARBA" id="ARBA00022703"/>
    </source>
</evidence>
<reference evidence="5" key="1">
    <citation type="submission" date="2025-08" db="UniProtKB">
        <authorList>
            <consortium name="RefSeq"/>
        </authorList>
    </citation>
    <scope>IDENTIFICATION</scope>
    <source>
        <tissue evidence="5">Gonads</tissue>
    </source>
</reference>
<dbReference type="GO" id="GO:0006915">
    <property type="term" value="P:apoptotic process"/>
    <property type="evidence" value="ECO:0007669"/>
    <property type="project" value="UniProtKB-KW"/>
</dbReference>
<dbReference type="Proteomes" id="UP000085678">
    <property type="component" value="Unplaced"/>
</dbReference>
<sequence length="444" mass="51868">MEAGSSPQDIHRDLIMWLNDRITESQLKNIKYYLQDELGEGKLEKVQDFLDLANILEDICKISVAKYSYLKKILKAANAEKLVKKVEEREREIMKKRNKKTSEGPPNYQQEFSYERQDEPTASTSKQESTDSTKSPEQGLRSHQLKGAGQENDKTWETIVRGRFHKNYAKRLLFRHENDLADIYSLLGELKDSMKFCEDFEIIFAHYLKLLDKELEKNGVESENYIRSHVTGTTESIQDKLEIHKTLIDMKGKLEKCLFERIKVAVADKYPLSPEEFKLLKEKYPTEQLCPPDPKLKNKSKIYALLHQVFSNPTDPTGLDLKAPTELEFDMTGRMEPTHDKKRIYRCGEMKRKLSNHYGEAKKQFRRRLKLMAFIWSCAGLTITDAICTVYYQTGPDDRTQQAEEEDIYYTFEHVDGVPCIKFYEKEQKDGKKIKVSINKEKIE</sequence>
<dbReference type="RefSeq" id="XP_013379779.1">
    <property type="nucleotide sequence ID" value="XM_013524325.2"/>
</dbReference>
<feature type="region of interest" description="Disordered" evidence="2">
    <location>
        <begin position="94"/>
        <end position="152"/>
    </location>
</feature>
<proteinExistence type="predicted"/>
<evidence type="ECO:0000259" key="3">
    <source>
        <dbReference type="PROSITE" id="PS50168"/>
    </source>
</evidence>
<dbReference type="SUPFAM" id="SSF47986">
    <property type="entry name" value="DEATH domain"/>
    <property type="match status" value="1"/>
</dbReference>
<feature type="compositionally biased region" description="Polar residues" evidence="2">
    <location>
        <begin position="120"/>
        <end position="136"/>
    </location>
</feature>
<keyword evidence="1" id="KW-0053">Apoptosis</keyword>
<name>A0A1S3H3R4_LINAN</name>
<organism evidence="4 5">
    <name type="scientific">Lingula anatina</name>
    <name type="common">Brachiopod</name>
    <name type="synonym">Lingula unguis</name>
    <dbReference type="NCBI Taxonomy" id="7574"/>
    <lineage>
        <taxon>Eukaryota</taxon>
        <taxon>Metazoa</taxon>
        <taxon>Spiralia</taxon>
        <taxon>Lophotrochozoa</taxon>
        <taxon>Brachiopoda</taxon>
        <taxon>Linguliformea</taxon>
        <taxon>Lingulata</taxon>
        <taxon>Lingulida</taxon>
        <taxon>Linguloidea</taxon>
        <taxon>Lingulidae</taxon>
        <taxon>Lingula</taxon>
    </lineage>
</organism>
<dbReference type="KEGG" id="lak:106151205"/>
<feature type="domain" description="DED" evidence="3">
    <location>
        <begin position="10"/>
        <end position="88"/>
    </location>
</feature>
<gene>
    <name evidence="5" type="primary">LOC106151205</name>
</gene>
<dbReference type="Gene3D" id="1.10.533.10">
    <property type="entry name" value="Death Domain, Fas"/>
    <property type="match status" value="1"/>
</dbReference>
<dbReference type="Pfam" id="PF01335">
    <property type="entry name" value="DED"/>
    <property type="match status" value="1"/>
</dbReference>
<dbReference type="InterPro" id="IPR001875">
    <property type="entry name" value="DED_dom"/>
</dbReference>
<dbReference type="InterPro" id="IPR011029">
    <property type="entry name" value="DEATH-like_dom_sf"/>
</dbReference>
<dbReference type="PROSITE" id="PS50168">
    <property type="entry name" value="DED"/>
    <property type="match status" value="1"/>
</dbReference>
<dbReference type="GO" id="GO:0042981">
    <property type="term" value="P:regulation of apoptotic process"/>
    <property type="evidence" value="ECO:0007669"/>
    <property type="project" value="InterPro"/>
</dbReference>
<dbReference type="CDD" id="cd00045">
    <property type="entry name" value="DED"/>
    <property type="match status" value="1"/>
</dbReference>
<dbReference type="AlphaFoldDB" id="A0A1S3H3R4"/>
<accession>A0A1S3H3R4</accession>
<dbReference type="GeneID" id="106151205"/>
<keyword evidence="4" id="KW-1185">Reference proteome</keyword>
<dbReference type="PANTHER" id="PTHR48169">
    <property type="entry name" value="DED DOMAIN-CONTAINING PROTEIN"/>
    <property type="match status" value="1"/>
</dbReference>
<evidence type="ECO:0000313" key="5">
    <source>
        <dbReference type="RefSeq" id="XP_013379779.1"/>
    </source>
</evidence>